<organism evidence="1 2">
    <name type="scientific">Rhabditophanes sp. KR3021</name>
    <dbReference type="NCBI Taxonomy" id="114890"/>
    <lineage>
        <taxon>Eukaryota</taxon>
        <taxon>Metazoa</taxon>
        <taxon>Ecdysozoa</taxon>
        <taxon>Nematoda</taxon>
        <taxon>Chromadorea</taxon>
        <taxon>Rhabditida</taxon>
        <taxon>Tylenchina</taxon>
        <taxon>Panagrolaimomorpha</taxon>
        <taxon>Strongyloidoidea</taxon>
        <taxon>Alloionematidae</taxon>
        <taxon>Rhabditophanes</taxon>
    </lineage>
</organism>
<dbReference type="Proteomes" id="UP000095286">
    <property type="component" value="Unplaced"/>
</dbReference>
<accession>A0AC35TUR8</accession>
<sequence length="1794" mass="202487">MTPSKQSSANMPKASEDRVSMLSAGSSDNSALLDSASNVSAKNNSLGNLRKFTTGVGRGQAREIREACTKAMNVNPLRKCAKPEPIDYENFIVEKSAQLDNEKNREIILFPRDDVTEGVRRHFGSEKKATEVYGFTDSIESVEWLLARDCLYLYNSRGTVINYNYSHKYGDYDEEVNNTGNLTSPRFEIDQRLDEERQELQEQECESFKESRVICEGMVLQLSSDNSLLEKFRNGKKRYCRVKHETEKNNVVVELMKVSGNNKTLDLTFLAKSTMINNNKNKSVIVLSDKSSMNEECMSGSKGDSKQKMILLAGGDEGLDITKWFFTIDKSIKICQVNRNSQTVDCASITSEKADSGQDVISSNGDFNVDELNELGSISSATSAKFQKGKNAAAKILQPPVVIRNNLFKLYHELSPLPSLQEKQGNVLTRASNLDKHFSREINRASARKGSMSNQQRPSELTLTTSISPTTKLARRISIEITDLNFKALISPTTSEQIEPFVVKAFIYDSRQNLRLSEEFSIGFSTPEHDEWLRESGVYGGDRLNSSSPSMNTSYSSAEFPTTISLENILTKNNMKVLFTFANIHEFIFLVVKVERVFSNTSMDPYFKPFTDLKLAVKYKKAVTTAISKLGQYRTCCAWGVRSIFKGDCDEKMKLYKCEGKFTESDLCKNLNEFHRLEKNGKIVAYPQASLSTRIEDGVRGSAIGQCLNSSLRIIPEESTPLSESPNQSMASKVNLCSPKQQLYFLYEIQAFGDVITRPYSSIVNLLYVYPIHLLYGNQKSFSKARNIICSVSYVSMSGDSNGDNVNRLVDTSNPAGPFLPSQECSVQYHEQSPQFNSEMKIILPVNLKPSDHLLFSFKHISVSAALSDKKNRESIVSNVGYAWLPLSQKETFIMKDDVQEFEIPVSMNLPDNYTNSFVSKGLCDAKYIDNGKGLFKVRMRLISSLISPEPRIQSFFQNCLYLQNCLKGKTMNIPHSKSHDETINNVKKNSFKDKHPNSVEVSHSASIQNNSQLNDTSIIHSSTTEIQQFIERVGRRCDSLLTVDPDKITPFLYVIINRILSMMPLMTITNASNQMIKCLFGIIDKMHSIHKSHLFKKYVLGIFSNETCAIKSNDSVHEALIVGLTPFLNNSESDTELVAIIFKHLKVVLDVVLKSMSLHVVSNGLNKVSRPERFSPAFLESIRSFVHVLVNMICEKCQILPRENLIHANASLMYFLRGCLSLTDRGYILRQFSYSALKWDKYENSILRSLKFDLIQNLVFHEHYLQLCLPLLCDKNLNILRIDGLKESSTPPAQDNSSGLFVRFFGQLFSNTSNISELASMNTYTPYAENFILNELYCHVHFPIGMLFQELAAVMKEPKENRKKVIKLLRNILAKHSFDDRYSSSVIQSRIATLYSPLIRFVLENIIEIEHSASTLALSNDSYNSNLKQSELPLTPLTQKTHKNITHSNDSSKISNSNSQSTLKDFNVSTPNTPLKNIYRSGEDKMLLSIIHEQPSPSNGVTALSETLDRNEVRDLLVSVLYVIHNLPPNIFRAVINSFDDSRLTRNDSSKKNGCEKVSAVELLCRQFELILQFFRHEPQEVFVARYLTQAKKTRPNAKVSIQIPETGHENDPMVKDEQQKAQLAYMQECNLIQEVSLITLAAAQTLANHISTQAKLLSFEEIEKAFVKLLQIQIKFLNEENPENVRLHALAAVAIFVTIFQKRLFINGTLNPLADLIEALLLQLNSRLVSVQNSAAALLQLIYRTSFDLLSSMSSAFYRSDENGLRKLSFNSVNSSCLIEKLGRPGMFYYLL</sequence>
<evidence type="ECO:0000313" key="1">
    <source>
        <dbReference type="Proteomes" id="UP000095286"/>
    </source>
</evidence>
<reference evidence="2" key="1">
    <citation type="submission" date="2016-11" db="UniProtKB">
        <authorList>
            <consortium name="WormBaseParasite"/>
        </authorList>
    </citation>
    <scope>IDENTIFICATION</scope>
    <source>
        <strain evidence="2">KR3021</strain>
    </source>
</reference>
<protein>
    <submittedName>
        <fullName evidence="2">C2 DOCK-type domain-containing protein</fullName>
    </submittedName>
</protein>
<proteinExistence type="predicted"/>
<dbReference type="WBParaSite" id="RSKR_0000479800.1">
    <property type="protein sequence ID" value="RSKR_0000479800.1"/>
    <property type="gene ID" value="RSKR_0000479800"/>
</dbReference>
<evidence type="ECO:0000313" key="2">
    <source>
        <dbReference type="WBParaSite" id="RSKR_0000479800.1"/>
    </source>
</evidence>
<name>A0AC35TUR8_9BILA</name>